<proteinExistence type="predicted"/>
<organism evidence="2 3">
    <name type="scientific">Athelia psychrophila</name>
    <dbReference type="NCBI Taxonomy" id="1759441"/>
    <lineage>
        <taxon>Eukaryota</taxon>
        <taxon>Fungi</taxon>
        <taxon>Dikarya</taxon>
        <taxon>Basidiomycota</taxon>
        <taxon>Agaricomycotina</taxon>
        <taxon>Agaricomycetes</taxon>
        <taxon>Agaricomycetidae</taxon>
        <taxon>Atheliales</taxon>
        <taxon>Atheliaceae</taxon>
        <taxon>Athelia</taxon>
    </lineage>
</organism>
<dbReference type="AlphaFoldDB" id="A0A167VLJ7"/>
<name>A0A167VLJ7_9AGAM</name>
<gene>
    <name evidence="2" type="ORF">FIBSPDRAFT_364821</name>
</gene>
<accession>A0A167VLJ7</accession>
<reference evidence="2 3" key="1">
    <citation type="journal article" date="2016" name="Mol. Biol. Evol.">
        <title>Comparative Genomics of Early-Diverging Mushroom-Forming Fungi Provides Insights into the Origins of Lignocellulose Decay Capabilities.</title>
        <authorList>
            <person name="Nagy L.G."/>
            <person name="Riley R."/>
            <person name="Tritt A."/>
            <person name="Adam C."/>
            <person name="Daum C."/>
            <person name="Floudas D."/>
            <person name="Sun H."/>
            <person name="Yadav J.S."/>
            <person name="Pangilinan J."/>
            <person name="Larsson K.H."/>
            <person name="Matsuura K."/>
            <person name="Barry K."/>
            <person name="Labutti K."/>
            <person name="Kuo R."/>
            <person name="Ohm R.A."/>
            <person name="Bhattacharya S.S."/>
            <person name="Shirouzu T."/>
            <person name="Yoshinaga Y."/>
            <person name="Martin F.M."/>
            <person name="Grigoriev I.V."/>
            <person name="Hibbett D.S."/>
        </authorList>
    </citation>
    <scope>NUCLEOTIDE SEQUENCE [LARGE SCALE GENOMIC DNA]</scope>
    <source>
        <strain evidence="2 3">CBS 109695</strain>
    </source>
</reference>
<protein>
    <submittedName>
        <fullName evidence="2">Uncharacterized protein</fullName>
    </submittedName>
</protein>
<feature type="region of interest" description="Disordered" evidence="1">
    <location>
        <begin position="207"/>
        <end position="226"/>
    </location>
</feature>
<evidence type="ECO:0000313" key="2">
    <source>
        <dbReference type="EMBL" id="KZP05145.1"/>
    </source>
</evidence>
<feature type="compositionally biased region" description="Low complexity" evidence="1">
    <location>
        <begin position="207"/>
        <end position="216"/>
    </location>
</feature>
<dbReference type="EMBL" id="KV417859">
    <property type="protein sequence ID" value="KZP05145.1"/>
    <property type="molecule type" value="Genomic_DNA"/>
</dbReference>
<evidence type="ECO:0000313" key="3">
    <source>
        <dbReference type="Proteomes" id="UP000076532"/>
    </source>
</evidence>
<sequence length="266" mass="29408">MLHSPATIRSTVNPSSMQLPNLLDITSQTSTRLSRPSSRYFLFHFPHLSYCSLLSTFHVRGTRATDHRPRAPSQLFEVSRFRGSENRVFLVDDVLSLCEWSSAPCPKAPRVHGPFSRVDILVYLPWFSGLLLSNTALNTSTELRSCGHTLCSCPSMLHSCTAISTSRFHGTLTQLPDPLGLVSQPNLSLSFSLPFTISAELCISPSPHSNASTSSPMNRHGPSRRPGMQRFRRVIPGAVISTCCHSRALEPLIQCAERLFIGARSF</sequence>
<dbReference type="Proteomes" id="UP000076532">
    <property type="component" value="Unassembled WGS sequence"/>
</dbReference>
<evidence type="ECO:0000256" key="1">
    <source>
        <dbReference type="SAM" id="MobiDB-lite"/>
    </source>
</evidence>
<keyword evidence="3" id="KW-1185">Reference proteome</keyword>